<evidence type="ECO:0000313" key="5">
    <source>
        <dbReference type="Proteomes" id="UP000037425"/>
    </source>
</evidence>
<dbReference type="Proteomes" id="UP000037425">
    <property type="component" value="Unassembled WGS sequence"/>
</dbReference>
<dbReference type="PANTHER" id="PTHR30055">
    <property type="entry name" value="HTH-TYPE TRANSCRIPTIONAL REGULATOR RUTR"/>
    <property type="match status" value="1"/>
</dbReference>
<evidence type="ECO:0000256" key="2">
    <source>
        <dbReference type="PROSITE-ProRule" id="PRU00335"/>
    </source>
</evidence>
<dbReference type="OrthoDB" id="70491at2"/>
<dbReference type="GO" id="GO:0003700">
    <property type="term" value="F:DNA-binding transcription factor activity"/>
    <property type="evidence" value="ECO:0007669"/>
    <property type="project" value="TreeGrafter"/>
</dbReference>
<dbReference type="SUPFAM" id="SSF46689">
    <property type="entry name" value="Homeodomain-like"/>
    <property type="match status" value="1"/>
</dbReference>
<dbReference type="Pfam" id="PF00440">
    <property type="entry name" value="TetR_N"/>
    <property type="match status" value="1"/>
</dbReference>
<dbReference type="RefSeq" id="WP_053249863.1">
    <property type="nucleotide sequence ID" value="NZ_LGAP01000009.1"/>
</dbReference>
<dbReference type="PATRIC" id="fig|106592.7.peg.7594"/>
<organism evidence="4 5">
    <name type="scientific">Ensifer adhaerens</name>
    <name type="common">Sinorhizobium morelense</name>
    <dbReference type="NCBI Taxonomy" id="106592"/>
    <lineage>
        <taxon>Bacteria</taxon>
        <taxon>Pseudomonadati</taxon>
        <taxon>Pseudomonadota</taxon>
        <taxon>Alphaproteobacteria</taxon>
        <taxon>Hyphomicrobiales</taxon>
        <taxon>Rhizobiaceae</taxon>
        <taxon>Sinorhizobium/Ensifer group</taxon>
        <taxon>Ensifer</taxon>
    </lineage>
</organism>
<dbReference type="InterPro" id="IPR009057">
    <property type="entry name" value="Homeodomain-like_sf"/>
</dbReference>
<dbReference type="AlphaFoldDB" id="A0A0L8BT99"/>
<dbReference type="PANTHER" id="PTHR30055:SF223">
    <property type="entry name" value="HTH-TYPE TRANSCRIPTIONAL REGULATOR UIDR"/>
    <property type="match status" value="1"/>
</dbReference>
<comment type="caution">
    <text evidence="4">The sequence shown here is derived from an EMBL/GenBank/DDBJ whole genome shotgun (WGS) entry which is preliminary data.</text>
</comment>
<evidence type="ECO:0000259" key="3">
    <source>
        <dbReference type="PROSITE" id="PS50977"/>
    </source>
</evidence>
<feature type="domain" description="HTH tetR-type" evidence="3">
    <location>
        <begin position="12"/>
        <end position="72"/>
    </location>
</feature>
<dbReference type="PROSITE" id="PS50977">
    <property type="entry name" value="HTH_TETR_2"/>
    <property type="match status" value="1"/>
</dbReference>
<evidence type="ECO:0000256" key="1">
    <source>
        <dbReference type="ARBA" id="ARBA00023125"/>
    </source>
</evidence>
<dbReference type="InterPro" id="IPR001647">
    <property type="entry name" value="HTH_TetR"/>
</dbReference>
<feature type="DNA-binding region" description="H-T-H motif" evidence="2">
    <location>
        <begin position="35"/>
        <end position="54"/>
    </location>
</feature>
<proteinExistence type="predicted"/>
<dbReference type="EMBL" id="LGAP01000009">
    <property type="protein sequence ID" value="KOF17932.1"/>
    <property type="molecule type" value="Genomic_DNA"/>
</dbReference>
<sequence>MPKTAIRKLAKPERRAQLIETSKEILRECGADALTLGHLAERAGVSKPIAYEHFGTREGLLIALSREIESRHTEKLKNGLLEAPAELASVAGIISSVYIGCAIENGSEWQAMSGALRGNAEMDRVQQELADDYVALIGAAVAPFSNLDDDDLRLRCAGIAGAAETIAREFVRGRATAENATANLAALIVNGIGA</sequence>
<dbReference type="GO" id="GO:0000976">
    <property type="term" value="F:transcription cis-regulatory region binding"/>
    <property type="evidence" value="ECO:0007669"/>
    <property type="project" value="TreeGrafter"/>
</dbReference>
<evidence type="ECO:0000313" key="4">
    <source>
        <dbReference type="EMBL" id="KOF17932.1"/>
    </source>
</evidence>
<accession>A0A0L8BT99</accession>
<dbReference type="Gene3D" id="1.10.357.10">
    <property type="entry name" value="Tetracycline Repressor, domain 2"/>
    <property type="match status" value="1"/>
</dbReference>
<keyword evidence="1 2" id="KW-0238">DNA-binding</keyword>
<reference evidence="5" key="1">
    <citation type="submission" date="2015-07" db="EMBL/GenBank/DDBJ databases">
        <title>Whole genome sequence of an Ensifer adhaerens strain isolated from a cave pool in the Wind Cave National Park.</title>
        <authorList>
            <person name="Eng W.W.H."/>
            <person name="Gan H.M."/>
            <person name="Barton H.A."/>
            <person name="Savka M.A."/>
        </authorList>
    </citation>
    <scope>NUCLEOTIDE SEQUENCE [LARGE SCALE GENOMIC DNA]</scope>
    <source>
        <strain evidence="5">SD006</strain>
    </source>
</reference>
<dbReference type="InterPro" id="IPR050109">
    <property type="entry name" value="HTH-type_TetR-like_transc_reg"/>
</dbReference>
<gene>
    <name evidence="4" type="ORF">AC244_16385</name>
</gene>
<name>A0A0L8BT99_ENSAD</name>
<dbReference type="PRINTS" id="PR00455">
    <property type="entry name" value="HTHTETR"/>
</dbReference>
<protein>
    <recommendedName>
        <fullName evidence="3">HTH tetR-type domain-containing protein</fullName>
    </recommendedName>
</protein>